<dbReference type="Proteomes" id="UP001237448">
    <property type="component" value="Unassembled WGS sequence"/>
</dbReference>
<dbReference type="Gene3D" id="1.10.10.10">
    <property type="entry name" value="Winged helix-like DNA-binding domain superfamily/Winged helix DNA-binding domain"/>
    <property type="match status" value="1"/>
</dbReference>
<evidence type="ECO:0000313" key="7">
    <source>
        <dbReference type="Proteomes" id="UP001237448"/>
    </source>
</evidence>
<keyword evidence="7" id="KW-1185">Reference proteome</keyword>
<dbReference type="PANTHER" id="PTHR34294">
    <property type="entry name" value="TRANSCRIPTIONAL REGULATOR-RELATED"/>
    <property type="match status" value="1"/>
</dbReference>
<dbReference type="InterPro" id="IPR007324">
    <property type="entry name" value="Sugar-bd_dom_put"/>
</dbReference>
<evidence type="ECO:0000256" key="3">
    <source>
        <dbReference type="ARBA" id="ARBA00023125"/>
    </source>
</evidence>
<dbReference type="SUPFAM" id="SSF100950">
    <property type="entry name" value="NagB/RpiA/CoA transferase-like"/>
    <property type="match status" value="1"/>
</dbReference>
<dbReference type="Pfam" id="PF04198">
    <property type="entry name" value="Sugar-bind"/>
    <property type="match status" value="1"/>
</dbReference>
<dbReference type="InterPro" id="IPR037171">
    <property type="entry name" value="NagB/RpiA_transferase-like"/>
</dbReference>
<dbReference type="InterPro" id="IPR051054">
    <property type="entry name" value="SorC_transcr_regulators"/>
</dbReference>
<sequence length="318" mass="34402">MTEDPGPFNEELERARVAWLYFVGGQTQQEIAQRMNITRLKVNKIIGQLRDSGSVQVTVSLPLSDCVDLAEKVSARYGLVESVVVPDLDDYIEQKRVIGEAAGILASPLIHEHDMGVGIGSGRTLSFAVRALRARPKPESWVVGLTGGVTSGSATNTFEVATAFARILGVECHYLTAPIYCANPESRNAVLLNEELTDVLARTEIADIGLVSCGPLTQDTSLTQIRVVKDHLDTVLRLGAVGEFMGCFLDAQGRPIDHFLNESIIALPPDKLKLKPVSVLVSGGLNKIPVIRAILRAGYVNRLVTNETVARALLQGPR</sequence>
<evidence type="ECO:0000256" key="1">
    <source>
        <dbReference type="ARBA" id="ARBA00010466"/>
    </source>
</evidence>
<evidence type="ECO:0000313" key="6">
    <source>
        <dbReference type="EMBL" id="MDQ0391332.1"/>
    </source>
</evidence>
<evidence type="ECO:0000256" key="2">
    <source>
        <dbReference type="ARBA" id="ARBA00023015"/>
    </source>
</evidence>
<evidence type="ECO:0000259" key="5">
    <source>
        <dbReference type="Pfam" id="PF04198"/>
    </source>
</evidence>
<keyword evidence="2" id="KW-0805">Transcription regulation</keyword>
<protein>
    <submittedName>
        <fullName evidence="6">DNA-binding transcriptional regulator LsrR (DeoR family)</fullName>
    </submittedName>
</protein>
<dbReference type="InterPro" id="IPR036388">
    <property type="entry name" value="WH-like_DNA-bd_sf"/>
</dbReference>
<dbReference type="Gene3D" id="3.40.50.1360">
    <property type="match status" value="1"/>
</dbReference>
<evidence type="ECO:0000256" key="4">
    <source>
        <dbReference type="ARBA" id="ARBA00023163"/>
    </source>
</evidence>
<comment type="similarity">
    <text evidence="1">Belongs to the SorC transcriptional regulatory family.</text>
</comment>
<dbReference type="GO" id="GO:0003677">
    <property type="term" value="F:DNA binding"/>
    <property type="evidence" value="ECO:0007669"/>
    <property type="project" value="UniProtKB-KW"/>
</dbReference>
<name>A0ABU0F9P1_9HYPH</name>
<gene>
    <name evidence="6" type="ORF">J3R73_001124</name>
</gene>
<dbReference type="RefSeq" id="WP_307423477.1">
    <property type="nucleotide sequence ID" value="NZ_JAUSVK010000001.1"/>
</dbReference>
<dbReference type="EMBL" id="JAUSVK010000001">
    <property type="protein sequence ID" value="MDQ0391332.1"/>
    <property type="molecule type" value="Genomic_DNA"/>
</dbReference>
<feature type="domain" description="Sugar-binding" evidence="5">
    <location>
        <begin position="63"/>
        <end position="315"/>
    </location>
</feature>
<keyword evidence="3 6" id="KW-0238">DNA-binding</keyword>
<proteinExistence type="inferred from homology"/>
<keyword evidence="4" id="KW-0804">Transcription</keyword>
<dbReference type="PANTHER" id="PTHR34294:SF1">
    <property type="entry name" value="TRANSCRIPTIONAL REGULATOR LSRR"/>
    <property type="match status" value="1"/>
</dbReference>
<accession>A0ABU0F9P1</accession>
<reference evidence="6 7" key="1">
    <citation type="submission" date="2023-07" db="EMBL/GenBank/DDBJ databases">
        <title>Genomic Encyclopedia of Type Strains, Phase IV (KMG-IV): sequencing the most valuable type-strain genomes for metagenomic binning, comparative biology and taxonomic classification.</title>
        <authorList>
            <person name="Goeker M."/>
        </authorList>
    </citation>
    <scope>NUCLEOTIDE SEQUENCE [LARGE SCALE GENOMIC DNA]</scope>
    <source>
        <strain evidence="6 7">DSM 5896</strain>
    </source>
</reference>
<organism evidence="6 7">
    <name type="scientific">Labrys monachus</name>
    <dbReference type="NCBI Taxonomy" id="217067"/>
    <lineage>
        <taxon>Bacteria</taxon>
        <taxon>Pseudomonadati</taxon>
        <taxon>Pseudomonadota</taxon>
        <taxon>Alphaproteobacteria</taxon>
        <taxon>Hyphomicrobiales</taxon>
        <taxon>Xanthobacteraceae</taxon>
        <taxon>Labrys</taxon>
    </lineage>
</organism>
<comment type="caution">
    <text evidence="6">The sequence shown here is derived from an EMBL/GenBank/DDBJ whole genome shotgun (WGS) entry which is preliminary data.</text>
</comment>